<dbReference type="SUPFAM" id="SSF141523">
    <property type="entry name" value="L,D-transpeptidase catalytic domain-like"/>
    <property type="match status" value="1"/>
</dbReference>
<gene>
    <name evidence="11" type="ORF">GN330_02215</name>
</gene>
<keyword evidence="3" id="KW-0808">Transferase</keyword>
<feature type="active site" description="Proton donor/acceptor" evidence="7">
    <location>
        <position position="428"/>
    </location>
</feature>
<name>A0A844QD62_9HYPH</name>
<evidence type="ECO:0000256" key="2">
    <source>
        <dbReference type="ARBA" id="ARBA00005992"/>
    </source>
</evidence>
<feature type="domain" description="L,D-TPase catalytic" evidence="10">
    <location>
        <begin position="335"/>
        <end position="468"/>
    </location>
</feature>
<evidence type="ECO:0000256" key="3">
    <source>
        <dbReference type="ARBA" id="ARBA00022679"/>
    </source>
</evidence>
<dbReference type="PANTHER" id="PTHR30582:SF30">
    <property type="entry name" value="BLR4375 PROTEIN"/>
    <property type="match status" value="1"/>
</dbReference>
<dbReference type="InterPro" id="IPR050979">
    <property type="entry name" value="LD-transpeptidase"/>
</dbReference>
<evidence type="ECO:0000256" key="1">
    <source>
        <dbReference type="ARBA" id="ARBA00004752"/>
    </source>
</evidence>
<comment type="similarity">
    <text evidence="2">Belongs to the YkuD family.</text>
</comment>
<dbReference type="GO" id="GO:0071972">
    <property type="term" value="F:peptidoglycan L,D-transpeptidase activity"/>
    <property type="evidence" value="ECO:0007669"/>
    <property type="project" value="TreeGrafter"/>
</dbReference>
<dbReference type="InterPro" id="IPR038063">
    <property type="entry name" value="Transpep_catalytic_dom"/>
</dbReference>
<feature type="compositionally biased region" description="Basic and acidic residues" evidence="8">
    <location>
        <begin position="153"/>
        <end position="165"/>
    </location>
</feature>
<evidence type="ECO:0000256" key="6">
    <source>
        <dbReference type="ARBA" id="ARBA00023316"/>
    </source>
</evidence>
<feature type="active site" description="Nucleophile" evidence="7">
    <location>
        <position position="444"/>
    </location>
</feature>
<dbReference type="Gene3D" id="2.40.440.10">
    <property type="entry name" value="L,D-transpeptidase catalytic domain-like"/>
    <property type="match status" value="1"/>
</dbReference>
<dbReference type="GO" id="GO:0005576">
    <property type="term" value="C:extracellular region"/>
    <property type="evidence" value="ECO:0007669"/>
    <property type="project" value="TreeGrafter"/>
</dbReference>
<comment type="pathway">
    <text evidence="1 7">Cell wall biogenesis; peptidoglycan biosynthesis.</text>
</comment>
<dbReference type="GO" id="GO:0008360">
    <property type="term" value="P:regulation of cell shape"/>
    <property type="evidence" value="ECO:0007669"/>
    <property type="project" value="UniProtKB-UniRule"/>
</dbReference>
<accession>A0A844QD62</accession>
<dbReference type="GO" id="GO:0071555">
    <property type="term" value="P:cell wall organization"/>
    <property type="evidence" value="ECO:0007669"/>
    <property type="project" value="UniProtKB-UniRule"/>
</dbReference>
<evidence type="ECO:0000256" key="8">
    <source>
        <dbReference type="SAM" id="MobiDB-lite"/>
    </source>
</evidence>
<organism evidence="11 12">
    <name type="scientific">Nitratireductor arenosus</name>
    <dbReference type="NCBI Taxonomy" id="2682096"/>
    <lineage>
        <taxon>Bacteria</taxon>
        <taxon>Pseudomonadati</taxon>
        <taxon>Pseudomonadota</taxon>
        <taxon>Alphaproteobacteria</taxon>
        <taxon>Hyphomicrobiales</taxon>
        <taxon>Phyllobacteriaceae</taxon>
        <taxon>Nitratireductor</taxon>
    </lineage>
</organism>
<evidence type="ECO:0000256" key="4">
    <source>
        <dbReference type="ARBA" id="ARBA00022960"/>
    </source>
</evidence>
<evidence type="ECO:0000313" key="11">
    <source>
        <dbReference type="EMBL" id="MVA96063.1"/>
    </source>
</evidence>
<dbReference type="EMBL" id="WPHG01000001">
    <property type="protein sequence ID" value="MVA96063.1"/>
    <property type="molecule type" value="Genomic_DNA"/>
</dbReference>
<dbReference type="AlphaFoldDB" id="A0A844QD62"/>
<dbReference type="Pfam" id="PF03734">
    <property type="entry name" value="YkuD"/>
    <property type="match status" value="1"/>
</dbReference>
<reference evidence="11 12" key="1">
    <citation type="submission" date="2019-12" db="EMBL/GenBank/DDBJ databases">
        <title>Nitratireductor arenosus sp. nov., Isolated from sea sand, Jeju island, South Korea.</title>
        <authorList>
            <person name="Kim W."/>
        </authorList>
    </citation>
    <scope>NUCLEOTIDE SEQUENCE [LARGE SCALE GENOMIC DNA]</scope>
    <source>
        <strain evidence="11 12">CAU 1489</strain>
    </source>
</reference>
<proteinExistence type="inferred from homology"/>
<feature type="chain" id="PRO_5032358986" evidence="9">
    <location>
        <begin position="25"/>
        <end position="469"/>
    </location>
</feature>
<evidence type="ECO:0000256" key="5">
    <source>
        <dbReference type="ARBA" id="ARBA00022984"/>
    </source>
</evidence>
<dbReference type="PANTHER" id="PTHR30582">
    <property type="entry name" value="L,D-TRANSPEPTIDASE"/>
    <property type="match status" value="1"/>
</dbReference>
<feature type="signal peptide" evidence="9">
    <location>
        <begin position="1"/>
        <end position="24"/>
    </location>
</feature>
<keyword evidence="6 7" id="KW-0961">Cell wall biogenesis/degradation</keyword>
<dbReference type="GO" id="GO:0016740">
    <property type="term" value="F:transferase activity"/>
    <property type="evidence" value="ECO:0007669"/>
    <property type="project" value="UniProtKB-KW"/>
</dbReference>
<sequence>MPGTSPLLAALAVVFLAPLSPALASMPLAGLSGDEKRSVAAPGLLLAQGGDVEIFYDRAGNRVIVDAYTGEVIAIERPRRLPLRERSLPRRAGPSVNDPDALERYRRYRERQLGRPLEPLPGEQARDYRQPFPGEDDFIDRRRLPAIGEDDDVARREPAPRDRSSDGPITGSTPRDDGGVEAGARGTAGASEDVAKLQVLLDRAGVSPGVIDGRMGSNVRKALDALAEMTGERLDPTDKALVEAALADTGGPAFSTYTITAADAAGPFVASIPADYGDKARMERLGFTSTVEMLAERFHMDENYLRSLNPGADFSRPGTRIKVADPGKPRAGTVTRIVADKGREQVRAYDAAGNLVAAYPATIGSTDTPSPSGTVKVERIAFDPEYTYNPKVNFKQGDNDKVLTIPPGPNGPVGTIWIALSKPTYGIHGTPEPARIGKTNSHGCVRLTNWDAHELAKMVTKGVWVSFSE</sequence>
<dbReference type="RefSeq" id="WP_156710976.1">
    <property type="nucleotide sequence ID" value="NZ_WPHG01000001.1"/>
</dbReference>
<comment type="caution">
    <text evidence="11">The sequence shown here is derived from an EMBL/GenBank/DDBJ whole genome shotgun (WGS) entry which is preliminary data.</text>
</comment>
<keyword evidence="9" id="KW-0732">Signal</keyword>
<evidence type="ECO:0000313" key="12">
    <source>
        <dbReference type="Proteomes" id="UP000463224"/>
    </source>
</evidence>
<evidence type="ECO:0000259" key="10">
    <source>
        <dbReference type="PROSITE" id="PS52029"/>
    </source>
</evidence>
<dbReference type="GO" id="GO:0018104">
    <property type="term" value="P:peptidoglycan-protein cross-linking"/>
    <property type="evidence" value="ECO:0007669"/>
    <property type="project" value="TreeGrafter"/>
</dbReference>
<dbReference type="Proteomes" id="UP000463224">
    <property type="component" value="Unassembled WGS sequence"/>
</dbReference>
<dbReference type="CDD" id="cd16913">
    <property type="entry name" value="YkuD_like"/>
    <property type="match status" value="1"/>
</dbReference>
<evidence type="ECO:0000256" key="9">
    <source>
        <dbReference type="SAM" id="SignalP"/>
    </source>
</evidence>
<protein>
    <submittedName>
        <fullName evidence="11">L,D-transpeptidase family protein</fullName>
    </submittedName>
</protein>
<keyword evidence="5 7" id="KW-0573">Peptidoglycan synthesis</keyword>
<evidence type="ECO:0000256" key="7">
    <source>
        <dbReference type="PROSITE-ProRule" id="PRU01373"/>
    </source>
</evidence>
<dbReference type="InterPro" id="IPR005490">
    <property type="entry name" value="LD_TPept_cat_dom"/>
</dbReference>
<keyword evidence="12" id="KW-1185">Reference proteome</keyword>
<keyword evidence="4 7" id="KW-0133">Cell shape</keyword>
<feature type="region of interest" description="Disordered" evidence="8">
    <location>
        <begin position="112"/>
        <end position="189"/>
    </location>
</feature>
<dbReference type="UniPathway" id="UPA00219"/>
<dbReference type="PROSITE" id="PS52029">
    <property type="entry name" value="LD_TPASE"/>
    <property type="match status" value="1"/>
</dbReference>